<organism evidence="1 2">
    <name type="scientific">Phlebiopsis gigantea (strain 11061_1 CR5-6)</name>
    <name type="common">White-rot fungus</name>
    <name type="synonym">Peniophora gigantea</name>
    <dbReference type="NCBI Taxonomy" id="745531"/>
    <lineage>
        <taxon>Eukaryota</taxon>
        <taxon>Fungi</taxon>
        <taxon>Dikarya</taxon>
        <taxon>Basidiomycota</taxon>
        <taxon>Agaricomycotina</taxon>
        <taxon>Agaricomycetes</taxon>
        <taxon>Polyporales</taxon>
        <taxon>Phanerochaetaceae</taxon>
        <taxon>Phlebiopsis</taxon>
    </lineage>
</organism>
<keyword evidence="2" id="KW-1185">Reference proteome</keyword>
<name>A0A0C3S552_PHLG1</name>
<gene>
    <name evidence="1" type="ORF">PHLGIDRAFT_244696</name>
</gene>
<sequence>MEMLVGVAFPVESSPWRSWCRLIVRRRRLVRCPHIFHLVLLFMCSTCLILRRERYRFILGSLGTTQSGAAVFEFTFYDQDYAHRSCSISYVRTGLCSYDKITHLSAVQISQKARTMHLSSS</sequence>
<evidence type="ECO:0000313" key="1">
    <source>
        <dbReference type="EMBL" id="KIP03320.1"/>
    </source>
</evidence>
<proteinExistence type="predicted"/>
<dbReference type="AlphaFoldDB" id="A0A0C3S552"/>
<dbReference type="HOGENOM" id="CLU_2038888_0_0_1"/>
<evidence type="ECO:0000313" key="2">
    <source>
        <dbReference type="Proteomes" id="UP000053257"/>
    </source>
</evidence>
<protein>
    <submittedName>
        <fullName evidence="1">Uncharacterized protein</fullName>
    </submittedName>
</protein>
<reference evidence="1 2" key="1">
    <citation type="journal article" date="2014" name="PLoS Genet.">
        <title>Analysis of the Phlebiopsis gigantea genome, transcriptome and secretome provides insight into its pioneer colonization strategies of wood.</title>
        <authorList>
            <person name="Hori C."/>
            <person name="Ishida T."/>
            <person name="Igarashi K."/>
            <person name="Samejima M."/>
            <person name="Suzuki H."/>
            <person name="Master E."/>
            <person name="Ferreira P."/>
            <person name="Ruiz-Duenas F.J."/>
            <person name="Held B."/>
            <person name="Canessa P."/>
            <person name="Larrondo L.F."/>
            <person name="Schmoll M."/>
            <person name="Druzhinina I.S."/>
            <person name="Kubicek C.P."/>
            <person name="Gaskell J.A."/>
            <person name="Kersten P."/>
            <person name="St John F."/>
            <person name="Glasner J."/>
            <person name="Sabat G."/>
            <person name="Splinter BonDurant S."/>
            <person name="Syed K."/>
            <person name="Yadav J."/>
            <person name="Mgbeahuruike A.C."/>
            <person name="Kovalchuk A."/>
            <person name="Asiegbu F.O."/>
            <person name="Lackner G."/>
            <person name="Hoffmeister D."/>
            <person name="Rencoret J."/>
            <person name="Gutierrez A."/>
            <person name="Sun H."/>
            <person name="Lindquist E."/>
            <person name="Barry K."/>
            <person name="Riley R."/>
            <person name="Grigoriev I.V."/>
            <person name="Henrissat B."/>
            <person name="Kues U."/>
            <person name="Berka R.M."/>
            <person name="Martinez A.T."/>
            <person name="Covert S.F."/>
            <person name="Blanchette R.A."/>
            <person name="Cullen D."/>
        </authorList>
    </citation>
    <scope>NUCLEOTIDE SEQUENCE [LARGE SCALE GENOMIC DNA]</scope>
    <source>
        <strain evidence="1 2">11061_1 CR5-6</strain>
    </source>
</reference>
<accession>A0A0C3S552</accession>
<dbReference type="Proteomes" id="UP000053257">
    <property type="component" value="Unassembled WGS sequence"/>
</dbReference>
<dbReference type="EMBL" id="KN840622">
    <property type="protein sequence ID" value="KIP03320.1"/>
    <property type="molecule type" value="Genomic_DNA"/>
</dbReference>